<dbReference type="STRING" id="1051891.A0A0C3QNG1"/>
<evidence type="ECO:0000259" key="3">
    <source>
        <dbReference type="Pfam" id="PF03981"/>
    </source>
</evidence>
<evidence type="ECO:0000313" key="5">
    <source>
        <dbReference type="Proteomes" id="UP000054248"/>
    </source>
</evidence>
<evidence type="ECO:0000313" key="4">
    <source>
        <dbReference type="EMBL" id="KIO28624.1"/>
    </source>
</evidence>
<accession>A0A0C3QNG1</accession>
<feature type="region of interest" description="Disordered" evidence="2">
    <location>
        <begin position="38"/>
        <end position="67"/>
    </location>
</feature>
<protein>
    <recommendedName>
        <fullName evidence="3">Ubiquinol-cytochrome c chaperone domain-containing protein</fullName>
    </recommendedName>
</protein>
<comment type="similarity">
    <text evidence="1">Belongs to the CBP3 family.</text>
</comment>
<reference evidence="4 5" key="1">
    <citation type="submission" date="2014-04" db="EMBL/GenBank/DDBJ databases">
        <authorList>
            <consortium name="DOE Joint Genome Institute"/>
            <person name="Kuo A."/>
            <person name="Girlanda M."/>
            <person name="Perotto S."/>
            <person name="Kohler A."/>
            <person name="Nagy L.G."/>
            <person name="Floudas D."/>
            <person name="Copeland A."/>
            <person name="Barry K.W."/>
            <person name="Cichocki N."/>
            <person name="Veneault-Fourrey C."/>
            <person name="LaButti K."/>
            <person name="Lindquist E.A."/>
            <person name="Lipzen A."/>
            <person name="Lundell T."/>
            <person name="Morin E."/>
            <person name="Murat C."/>
            <person name="Sun H."/>
            <person name="Tunlid A."/>
            <person name="Henrissat B."/>
            <person name="Grigoriev I.V."/>
            <person name="Hibbett D.S."/>
            <person name="Martin F."/>
            <person name="Nordberg H.P."/>
            <person name="Cantor M.N."/>
            <person name="Hua S.X."/>
        </authorList>
    </citation>
    <scope>NUCLEOTIDE SEQUENCE [LARGE SCALE GENOMIC DNA]</scope>
    <source>
        <strain evidence="4 5">MUT 4182</strain>
    </source>
</reference>
<dbReference type="InterPro" id="IPR021150">
    <property type="entry name" value="Ubiq_cyt_c_chap"/>
</dbReference>
<gene>
    <name evidence="4" type="ORF">M407DRAFT_242942</name>
</gene>
<feature type="compositionally biased region" description="Low complexity" evidence="2">
    <location>
        <begin position="38"/>
        <end position="47"/>
    </location>
</feature>
<dbReference type="AlphaFoldDB" id="A0A0C3QNG1"/>
<feature type="domain" description="Ubiquinol-cytochrome c chaperone" evidence="3">
    <location>
        <begin position="132"/>
        <end position="310"/>
    </location>
</feature>
<dbReference type="PANTHER" id="PTHR12184">
    <property type="entry name" value="UBIQUINOL-CYTOCHROME C REDUCTASE COMPLEX ASSEMBLY FACTOR 1 FAMILY MEMBER"/>
    <property type="match status" value="1"/>
</dbReference>
<sequence length="339" mass="38573">MIPRRIILQRNAQTLSRTLKQSQRLRLLPVQPSLSLNSRLLSTSKPDTPTPPESQPSPQEEAPKPFVAPPAWQRRTPLWLLNSPLFVKGVKGLATMMGHNSKTQTAIRETRTMYQICAEREVKETGFIYVESRLPPTFQTWFMFTNLHVWLLTTRFRALPASHGRVYIQELINHFFLDAEYRLRSVYGPKCPERIIKRTMVDLRDQWSGSTYAYDVAAVTSDAELAAAIWRNVFAARGEKAYKEKDLSEEEREKILEQRRKDNDPEAVVEGSGAEGLEDLPRLLHGYVAHLRREMVRLGQISDEDVIAGRIGKFGRVGSLNHPDTAGLELQGKAIVQSS</sequence>
<proteinExistence type="inferred from homology"/>
<dbReference type="GO" id="GO:0005739">
    <property type="term" value="C:mitochondrion"/>
    <property type="evidence" value="ECO:0007669"/>
    <property type="project" value="TreeGrafter"/>
</dbReference>
<dbReference type="InterPro" id="IPR007129">
    <property type="entry name" value="Ubiqinol_cyt_c_chaperone_CPB3"/>
</dbReference>
<evidence type="ECO:0000256" key="2">
    <source>
        <dbReference type="SAM" id="MobiDB-lite"/>
    </source>
</evidence>
<dbReference type="Pfam" id="PF03981">
    <property type="entry name" value="Ubiq_cyt_C_chap"/>
    <property type="match status" value="1"/>
</dbReference>
<name>A0A0C3QNG1_9AGAM</name>
<reference evidence="5" key="2">
    <citation type="submission" date="2015-01" db="EMBL/GenBank/DDBJ databases">
        <title>Evolutionary Origins and Diversification of the Mycorrhizal Mutualists.</title>
        <authorList>
            <consortium name="DOE Joint Genome Institute"/>
            <consortium name="Mycorrhizal Genomics Consortium"/>
            <person name="Kohler A."/>
            <person name="Kuo A."/>
            <person name="Nagy L.G."/>
            <person name="Floudas D."/>
            <person name="Copeland A."/>
            <person name="Barry K.W."/>
            <person name="Cichocki N."/>
            <person name="Veneault-Fourrey C."/>
            <person name="LaButti K."/>
            <person name="Lindquist E.A."/>
            <person name="Lipzen A."/>
            <person name="Lundell T."/>
            <person name="Morin E."/>
            <person name="Murat C."/>
            <person name="Riley R."/>
            <person name="Ohm R."/>
            <person name="Sun H."/>
            <person name="Tunlid A."/>
            <person name="Henrissat B."/>
            <person name="Grigoriev I.V."/>
            <person name="Hibbett D.S."/>
            <person name="Martin F."/>
        </authorList>
    </citation>
    <scope>NUCLEOTIDE SEQUENCE [LARGE SCALE GENOMIC DNA]</scope>
    <source>
        <strain evidence="5">MUT 4182</strain>
    </source>
</reference>
<dbReference type="PANTHER" id="PTHR12184:SF1">
    <property type="entry name" value="UBIQUINOL-CYTOCHROME-C REDUCTASE COMPLEX ASSEMBLY FACTOR 1"/>
    <property type="match status" value="1"/>
</dbReference>
<organism evidence="4 5">
    <name type="scientific">Tulasnella calospora MUT 4182</name>
    <dbReference type="NCBI Taxonomy" id="1051891"/>
    <lineage>
        <taxon>Eukaryota</taxon>
        <taxon>Fungi</taxon>
        <taxon>Dikarya</taxon>
        <taxon>Basidiomycota</taxon>
        <taxon>Agaricomycotina</taxon>
        <taxon>Agaricomycetes</taxon>
        <taxon>Cantharellales</taxon>
        <taxon>Tulasnellaceae</taxon>
        <taxon>Tulasnella</taxon>
    </lineage>
</organism>
<dbReference type="HOGENOM" id="CLU_051390_0_0_1"/>
<dbReference type="Proteomes" id="UP000054248">
    <property type="component" value="Unassembled WGS sequence"/>
</dbReference>
<dbReference type="OrthoDB" id="10253878at2759"/>
<dbReference type="EMBL" id="KN822992">
    <property type="protein sequence ID" value="KIO28624.1"/>
    <property type="molecule type" value="Genomic_DNA"/>
</dbReference>
<evidence type="ECO:0000256" key="1">
    <source>
        <dbReference type="ARBA" id="ARBA00006407"/>
    </source>
</evidence>
<dbReference type="GO" id="GO:0034551">
    <property type="term" value="P:mitochondrial respiratory chain complex III assembly"/>
    <property type="evidence" value="ECO:0007669"/>
    <property type="project" value="TreeGrafter"/>
</dbReference>
<keyword evidence="5" id="KW-1185">Reference proteome</keyword>